<feature type="compositionally biased region" description="Polar residues" evidence="1">
    <location>
        <begin position="10"/>
        <end position="20"/>
    </location>
</feature>
<accession>A0ABD2Z189</accession>
<dbReference type="Proteomes" id="UP001630127">
    <property type="component" value="Unassembled WGS sequence"/>
</dbReference>
<comment type="caution">
    <text evidence="2">The sequence shown here is derived from an EMBL/GenBank/DDBJ whole genome shotgun (WGS) entry which is preliminary data.</text>
</comment>
<dbReference type="EMBL" id="JBJUIK010000011">
    <property type="protein sequence ID" value="KAL3513276.1"/>
    <property type="molecule type" value="Genomic_DNA"/>
</dbReference>
<keyword evidence="3" id="KW-1185">Reference proteome</keyword>
<dbReference type="AlphaFoldDB" id="A0ABD2Z189"/>
<gene>
    <name evidence="2" type="ORF">ACH5RR_025993</name>
</gene>
<sequence length="115" mass="13474">MEEATLQFKIEQTNESSKLAQKQGRKNKSREKRKEQIEERNACSTSLELKAFWIGYLKLQCRAIKVRGIKSIHRIVMCARQELQSYKEARIKFLNDLVTVKGTKKKWLATVSLMK</sequence>
<protein>
    <submittedName>
        <fullName evidence="2">Uncharacterized protein</fullName>
    </submittedName>
</protein>
<reference evidence="2 3" key="1">
    <citation type="submission" date="2024-11" db="EMBL/GenBank/DDBJ databases">
        <title>A near-complete genome assembly of Cinchona calisaya.</title>
        <authorList>
            <person name="Lian D.C."/>
            <person name="Zhao X.W."/>
            <person name="Wei L."/>
        </authorList>
    </citation>
    <scope>NUCLEOTIDE SEQUENCE [LARGE SCALE GENOMIC DNA]</scope>
    <source>
        <tissue evidence="2">Nenye</tissue>
    </source>
</reference>
<proteinExistence type="predicted"/>
<evidence type="ECO:0000256" key="1">
    <source>
        <dbReference type="SAM" id="MobiDB-lite"/>
    </source>
</evidence>
<name>A0ABD2Z189_9GENT</name>
<organism evidence="2 3">
    <name type="scientific">Cinchona calisaya</name>
    <dbReference type="NCBI Taxonomy" id="153742"/>
    <lineage>
        <taxon>Eukaryota</taxon>
        <taxon>Viridiplantae</taxon>
        <taxon>Streptophyta</taxon>
        <taxon>Embryophyta</taxon>
        <taxon>Tracheophyta</taxon>
        <taxon>Spermatophyta</taxon>
        <taxon>Magnoliopsida</taxon>
        <taxon>eudicotyledons</taxon>
        <taxon>Gunneridae</taxon>
        <taxon>Pentapetalae</taxon>
        <taxon>asterids</taxon>
        <taxon>lamiids</taxon>
        <taxon>Gentianales</taxon>
        <taxon>Rubiaceae</taxon>
        <taxon>Cinchonoideae</taxon>
        <taxon>Cinchoneae</taxon>
        <taxon>Cinchona</taxon>
    </lineage>
</organism>
<feature type="region of interest" description="Disordered" evidence="1">
    <location>
        <begin position="1"/>
        <end position="37"/>
    </location>
</feature>
<evidence type="ECO:0000313" key="2">
    <source>
        <dbReference type="EMBL" id="KAL3513276.1"/>
    </source>
</evidence>
<evidence type="ECO:0000313" key="3">
    <source>
        <dbReference type="Proteomes" id="UP001630127"/>
    </source>
</evidence>